<protein>
    <submittedName>
        <fullName evidence="1">Uncharacterized protein</fullName>
    </submittedName>
</protein>
<comment type="caution">
    <text evidence="1">The sequence shown here is derived from an EMBL/GenBank/DDBJ whole genome shotgun (WGS) entry which is preliminary data.</text>
</comment>
<dbReference type="EMBL" id="JAJNOC010000003">
    <property type="protein sequence ID" value="MCD2517065.1"/>
    <property type="molecule type" value="Genomic_DNA"/>
</dbReference>
<organism evidence="1 2">
    <name type="scientific">Massilia phyllostachyos</name>
    <dbReference type="NCBI Taxonomy" id="2898585"/>
    <lineage>
        <taxon>Bacteria</taxon>
        <taxon>Pseudomonadati</taxon>
        <taxon>Pseudomonadota</taxon>
        <taxon>Betaproteobacteria</taxon>
        <taxon>Burkholderiales</taxon>
        <taxon>Oxalobacteraceae</taxon>
        <taxon>Telluria group</taxon>
        <taxon>Massilia</taxon>
    </lineage>
</organism>
<dbReference type="Proteomes" id="UP001179361">
    <property type="component" value="Unassembled WGS sequence"/>
</dbReference>
<accession>A0ABS8Q5P4</accession>
<proteinExistence type="predicted"/>
<evidence type="ECO:0000313" key="2">
    <source>
        <dbReference type="Proteomes" id="UP001179361"/>
    </source>
</evidence>
<dbReference type="RefSeq" id="WP_231058360.1">
    <property type="nucleotide sequence ID" value="NZ_JAJNOC010000003.1"/>
</dbReference>
<keyword evidence="2" id="KW-1185">Reference proteome</keyword>
<sequence length="111" mass="11678">MSKPPSLLSLLLVLVLLAVFGVLGAKFMLGRHAASTTSQLALVWPNIDTLPAGERAFLVELAHTCNVTMREPQRAEVVDCLRSVQMNAAASARLEGLLKGAATPASTPAGR</sequence>
<gene>
    <name evidence="1" type="ORF">LQ564_12190</name>
</gene>
<evidence type="ECO:0000313" key="1">
    <source>
        <dbReference type="EMBL" id="MCD2517065.1"/>
    </source>
</evidence>
<name>A0ABS8Q5P4_9BURK</name>
<reference evidence="1" key="1">
    <citation type="submission" date="2021-11" db="EMBL/GenBank/DDBJ databases">
        <title>The complete genome of Massilia sp sp. G4R7.</title>
        <authorList>
            <person name="Liu L."/>
            <person name="Yue J."/>
            <person name="Yuan J."/>
            <person name="Yang F."/>
            <person name="Li L."/>
        </authorList>
    </citation>
    <scope>NUCLEOTIDE SEQUENCE</scope>
    <source>
        <strain evidence="1">G4R7</strain>
    </source>
</reference>